<evidence type="ECO:0000313" key="2">
    <source>
        <dbReference type="EMBL" id="CAG5031367.1"/>
    </source>
</evidence>
<evidence type="ECO:0000256" key="1">
    <source>
        <dbReference type="SAM" id="SignalP"/>
    </source>
</evidence>
<reference evidence="2" key="1">
    <citation type="submission" date="2021-04" db="EMBL/GenBank/DDBJ databases">
        <authorList>
            <person name="Tunstrom K."/>
        </authorList>
    </citation>
    <scope>NUCLEOTIDE SEQUENCE</scope>
</reference>
<name>A0A8S3XTH0_PARAO</name>
<protein>
    <submittedName>
        <fullName evidence="2">(apollo) hypothetical protein</fullName>
    </submittedName>
</protein>
<sequence length="100" mass="11157">MLLKFTLITVLTYTAFATNELESLHGINAGNRVTLCMNPGNEKDECEGVMWQRNWVLVKGSCVADKALYPVIVLPARSAACESIVTDFYAQVEKKYLKVI</sequence>
<organism evidence="2 3">
    <name type="scientific">Parnassius apollo</name>
    <name type="common">Apollo butterfly</name>
    <name type="synonym">Papilio apollo</name>
    <dbReference type="NCBI Taxonomy" id="110799"/>
    <lineage>
        <taxon>Eukaryota</taxon>
        <taxon>Metazoa</taxon>
        <taxon>Ecdysozoa</taxon>
        <taxon>Arthropoda</taxon>
        <taxon>Hexapoda</taxon>
        <taxon>Insecta</taxon>
        <taxon>Pterygota</taxon>
        <taxon>Neoptera</taxon>
        <taxon>Endopterygota</taxon>
        <taxon>Lepidoptera</taxon>
        <taxon>Glossata</taxon>
        <taxon>Ditrysia</taxon>
        <taxon>Papilionoidea</taxon>
        <taxon>Papilionidae</taxon>
        <taxon>Parnassiinae</taxon>
        <taxon>Parnassini</taxon>
        <taxon>Parnassius</taxon>
        <taxon>Parnassius</taxon>
    </lineage>
</organism>
<evidence type="ECO:0000313" key="3">
    <source>
        <dbReference type="Proteomes" id="UP000691718"/>
    </source>
</evidence>
<dbReference type="OrthoDB" id="7209579at2759"/>
<feature type="chain" id="PRO_5035875259" evidence="1">
    <location>
        <begin position="18"/>
        <end position="100"/>
    </location>
</feature>
<gene>
    <name evidence="2" type="ORF">PAPOLLO_LOCUS19680</name>
</gene>
<accession>A0A8S3XTH0</accession>
<dbReference type="Proteomes" id="UP000691718">
    <property type="component" value="Unassembled WGS sequence"/>
</dbReference>
<proteinExistence type="predicted"/>
<keyword evidence="1" id="KW-0732">Signal</keyword>
<comment type="caution">
    <text evidence="2">The sequence shown here is derived from an EMBL/GenBank/DDBJ whole genome shotgun (WGS) entry which is preliminary data.</text>
</comment>
<feature type="signal peptide" evidence="1">
    <location>
        <begin position="1"/>
        <end position="17"/>
    </location>
</feature>
<dbReference type="EMBL" id="CAJQZP010001218">
    <property type="protein sequence ID" value="CAG5031367.1"/>
    <property type="molecule type" value="Genomic_DNA"/>
</dbReference>
<dbReference type="AlphaFoldDB" id="A0A8S3XTH0"/>
<keyword evidence="3" id="KW-1185">Reference proteome</keyword>